<reference evidence="1 2" key="1">
    <citation type="submission" date="2020-01" db="EMBL/GenBank/DDBJ databases">
        <title>Whole genome sequence of Heliobacterium gestii DSM 11169.</title>
        <authorList>
            <person name="Kyndt J.A."/>
            <person name="Meyer T.E."/>
        </authorList>
    </citation>
    <scope>NUCLEOTIDE SEQUENCE [LARGE SCALE GENOMIC DNA]</scope>
    <source>
        <strain evidence="1 2">DSM 11169</strain>
    </source>
</reference>
<comment type="caution">
    <text evidence="1">The sequence shown here is derived from an EMBL/GenBank/DDBJ whole genome shotgun (WGS) entry which is preliminary data.</text>
</comment>
<evidence type="ECO:0000313" key="1">
    <source>
        <dbReference type="EMBL" id="MZP42488.1"/>
    </source>
</evidence>
<dbReference type="OrthoDB" id="2091596at2"/>
<evidence type="ECO:0000313" key="2">
    <source>
        <dbReference type="Proteomes" id="UP000471031"/>
    </source>
</evidence>
<dbReference type="AlphaFoldDB" id="A0A845L8E7"/>
<dbReference type="EMBL" id="WXEX01000004">
    <property type="protein sequence ID" value="MZP42488.1"/>
    <property type="molecule type" value="Genomic_DNA"/>
</dbReference>
<sequence length="180" mass="18849">MDPKKMEDAMKQMRTKMAEAKNAENKVEIVADAIRDMIVNMGVNIPDKAFDVISKIKIPANLGTGENKPAAPAVPFTVPKAATAAAPVTVTKPPTPVAPVTVTKPPIPAAPVTVTKPPTPVTPVAKTGATTVPVTVTPPPVPTPPVTTTPTYHVEAVQKAMAKIPKKEKTCPNCGHKMTK</sequence>
<name>A0A845L8E7_HELGE</name>
<gene>
    <name evidence="1" type="ORF">GTO89_05465</name>
</gene>
<dbReference type="RefSeq" id="WP_161261066.1">
    <property type="nucleotide sequence ID" value="NZ_JAFBDC010000003.1"/>
</dbReference>
<organism evidence="1 2">
    <name type="scientific">Heliomicrobium gestii</name>
    <name type="common">Heliobacterium gestii</name>
    <dbReference type="NCBI Taxonomy" id="2699"/>
    <lineage>
        <taxon>Bacteria</taxon>
        <taxon>Bacillati</taxon>
        <taxon>Bacillota</taxon>
        <taxon>Clostridia</taxon>
        <taxon>Eubacteriales</taxon>
        <taxon>Heliobacteriaceae</taxon>
        <taxon>Heliomicrobium</taxon>
    </lineage>
</organism>
<proteinExistence type="predicted"/>
<dbReference type="Proteomes" id="UP000471031">
    <property type="component" value="Unassembled WGS sequence"/>
</dbReference>
<protein>
    <submittedName>
        <fullName evidence="1">Uncharacterized protein</fullName>
    </submittedName>
</protein>
<accession>A0A845L8E7</accession>
<keyword evidence="2" id="KW-1185">Reference proteome</keyword>